<gene>
    <name evidence="2" type="ORF">ACFSR2_04005</name>
</gene>
<accession>A0ABW5J317</accession>
<name>A0ABW5J317_9BACT</name>
<keyword evidence="1" id="KW-0472">Membrane</keyword>
<reference evidence="3" key="1">
    <citation type="journal article" date="2019" name="Int. J. Syst. Evol. Microbiol.">
        <title>The Global Catalogue of Microorganisms (GCM) 10K type strain sequencing project: providing services to taxonomists for standard genome sequencing and annotation.</title>
        <authorList>
            <consortium name="The Broad Institute Genomics Platform"/>
            <consortium name="The Broad Institute Genome Sequencing Center for Infectious Disease"/>
            <person name="Wu L."/>
            <person name="Ma J."/>
        </authorList>
    </citation>
    <scope>NUCLEOTIDE SEQUENCE [LARGE SCALE GENOMIC DNA]</scope>
    <source>
        <strain evidence="3">KCTC 52344</strain>
    </source>
</reference>
<organism evidence="2 3">
    <name type="scientific">Emticicia soli</name>
    <dbReference type="NCBI Taxonomy" id="2027878"/>
    <lineage>
        <taxon>Bacteria</taxon>
        <taxon>Pseudomonadati</taxon>
        <taxon>Bacteroidota</taxon>
        <taxon>Cytophagia</taxon>
        <taxon>Cytophagales</taxon>
        <taxon>Leadbetterellaceae</taxon>
        <taxon>Emticicia</taxon>
    </lineage>
</organism>
<dbReference type="RefSeq" id="WP_340235445.1">
    <property type="nucleotide sequence ID" value="NZ_JBBEWC010000004.1"/>
</dbReference>
<dbReference type="Proteomes" id="UP001597510">
    <property type="component" value="Unassembled WGS sequence"/>
</dbReference>
<feature type="transmembrane region" description="Helical" evidence="1">
    <location>
        <begin position="36"/>
        <end position="58"/>
    </location>
</feature>
<evidence type="ECO:0000256" key="1">
    <source>
        <dbReference type="SAM" id="Phobius"/>
    </source>
</evidence>
<evidence type="ECO:0000313" key="3">
    <source>
        <dbReference type="Proteomes" id="UP001597510"/>
    </source>
</evidence>
<keyword evidence="1" id="KW-0812">Transmembrane</keyword>
<keyword evidence="3" id="KW-1185">Reference proteome</keyword>
<protein>
    <submittedName>
        <fullName evidence="2">Uncharacterized protein</fullName>
    </submittedName>
</protein>
<keyword evidence="1" id="KW-1133">Transmembrane helix</keyword>
<dbReference type="EMBL" id="JBHULC010000004">
    <property type="protein sequence ID" value="MFD2520035.1"/>
    <property type="molecule type" value="Genomic_DNA"/>
</dbReference>
<comment type="caution">
    <text evidence="2">The sequence shown here is derived from an EMBL/GenBank/DDBJ whole genome shotgun (WGS) entry which is preliminary data.</text>
</comment>
<evidence type="ECO:0000313" key="2">
    <source>
        <dbReference type="EMBL" id="MFD2520035.1"/>
    </source>
</evidence>
<sequence>MKSLITAVLVGIIIVSISVSVHHFMNISSGQKSNMSMGVLTTVQGIMSGIVFLVTNFLGKIK</sequence>
<proteinExistence type="predicted"/>